<protein>
    <submittedName>
        <fullName evidence="1">Uncharacterized protein</fullName>
    </submittedName>
</protein>
<proteinExistence type="predicted"/>
<accession>A0AAD6XUN4</accession>
<keyword evidence="2" id="KW-1185">Reference proteome</keyword>
<feature type="non-terminal residue" evidence="1">
    <location>
        <position position="1"/>
    </location>
</feature>
<gene>
    <name evidence="1" type="ORF">B0H15DRAFT_831572</name>
</gene>
<dbReference type="AlphaFoldDB" id="A0AAD6XUN4"/>
<name>A0AAD6XUN4_9AGAR</name>
<organism evidence="1 2">
    <name type="scientific">Mycena belliarum</name>
    <dbReference type="NCBI Taxonomy" id="1033014"/>
    <lineage>
        <taxon>Eukaryota</taxon>
        <taxon>Fungi</taxon>
        <taxon>Dikarya</taxon>
        <taxon>Basidiomycota</taxon>
        <taxon>Agaricomycotina</taxon>
        <taxon>Agaricomycetes</taxon>
        <taxon>Agaricomycetidae</taxon>
        <taxon>Agaricales</taxon>
        <taxon>Marasmiineae</taxon>
        <taxon>Mycenaceae</taxon>
        <taxon>Mycena</taxon>
    </lineage>
</organism>
<dbReference type="Proteomes" id="UP001222325">
    <property type="component" value="Unassembled WGS sequence"/>
</dbReference>
<comment type="caution">
    <text evidence="1">The sequence shown here is derived from an EMBL/GenBank/DDBJ whole genome shotgun (WGS) entry which is preliminary data.</text>
</comment>
<evidence type="ECO:0000313" key="1">
    <source>
        <dbReference type="EMBL" id="KAJ7094008.1"/>
    </source>
</evidence>
<reference evidence="1" key="1">
    <citation type="submission" date="2023-03" db="EMBL/GenBank/DDBJ databases">
        <title>Massive genome expansion in bonnet fungi (Mycena s.s.) driven by repeated elements and novel gene families across ecological guilds.</title>
        <authorList>
            <consortium name="Lawrence Berkeley National Laboratory"/>
            <person name="Harder C.B."/>
            <person name="Miyauchi S."/>
            <person name="Viragh M."/>
            <person name="Kuo A."/>
            <person name="Thoen E."/>
            <person name="Andreopoulos B."/>
            <person name="Lu D."/>
            <person name="Skrede I."/>
            <person name="Drula E."/>
            <person name="Henrissat B."/>
            <person name="Morin E."/>
            <person name="Kohler A."/>
            <person name="Barry K."/>
            <person name="LaButti K."/>
            <person name="Morin E."/>
            <person name="Salamov A."/>
            <person name="Lipzen A."/>
            <person name="Mereny Z."/>
            <person name="Hegedus B."/>
            <person name="Baldrian P."/>
            <person name="Stursova M."/>
            <person name="Weitz H."/>
            <person name="Taylor A."/>
            <person name="Grigoriev I.V."/>
            <person name="Nagy L.G."/>
            <person name="Martin F."/>
            <person name="Kauserud H."/>
        </authorList>
    </citation>
    <scope>NUCLEOTIDE SEQUENCE</scope>
    <source>
        <strain evidence="1">CBHHK173m</strain>
    </source>
</reference>
<evidence type="ECO:0000313" key="2">
    <source>
        <dbReference type="Proteomes" id="UP001222325"/>
    </source>
</evidence>
<sequence>LFTPSVGVFCVAESIPFHLQLSITGGFIHQMHRLFATGRPIRASILRQIKANAGDRTTKRYITLGEGTLRLLSQGTTLYWEC</sequence>
<dbReference type="EMBL" id="JARJCN010000015">
    <property type="protein sequence ID" value="KAJ7094008.1"/>
    <property type="molecule type" value="Genomic_DNA"/>
</dbReference>